<gene>
    <name evidence="2" type="ORF">LptCag_1557</name>
</gene>
<dbReference type="PANTHER" id="PTHR45228">
    <property type="entry name" value="CYCLIC DI-GMP PHOSPHODIESTERASE TM_0186-RELATED"/>
    <property type="match status" value="1"/>
</dbReference>
<sequence length="223" mass="24968">MTTLSSEHLAITSSVYETMTSIVKTLVDIGSDRDDETPGHLSRISAYSRLIAEGLPDSDRPTKHKTDILSLFASVHDIGKIKIPDSILFKPGILTPEETEIMQKHVIFGSYIIDSISQNFSFGSEPAIVILRNIVLYHHESMDGTGYPARLKGSRIPIESRIVSVADIFDALTSNRPYRDAWPIKDALRYLQEYSGTKVDKQCVLSISRSVPELENIRRMFPS</sequence>
<dbReference type="PROSITE" id="PS51832">
    <property type="entry name" value="HD_GYP"/>
    <property type="match status" value="1"/>
</dbReference>
<dbReference type="InterPro" id="IPR052020">
    <property type="entry name" value="Cyclic_di-GMP/3'3'-cGAMP_PDE"/>
</dbReference>
<dbReference type="EMBL" id="JPGK01000005">
    <property type="protein sequence ID" value="KGA93847.1"/>
    <property type="molecule type" value="Genomic_DNA"/>
</dbReference>
<dbReference type="SMART" id="SM00471">
    <property type="entry name" value="HDc"/>
    <property type="match status" value="1"/>
</dbReference>
<evidence type="ECO:0000313" key="3">
    <source>
        <dbReference type="Proteomes" id="UP000029452"/>
    </source>
</evidence>
<dbReference type="Pfam" id="PF13487">
    <property type="entry name" value="HD_5"/>
    <property type="match status" value="1"/>
</dbReference>
<dbReference type="PANTHER" id="PTHR45228:SF1">
    <property type="entry name" value="CYCLIC DI-GMP PHOSPHODIESTERASE TM_0186"/>
    <property type="match status" value="1"/>
</dbReference>
<dbReference type="InterPro" id="IPR037522">
    <property type="entry name" value="HD_GYP_dom"/>
</dbReference>
<dbReference type="CDD" id="cd00077">
    <property type="entry name" value="HDc"/>
    <property type="match status" value="1"/>
</dbReference>
<dbReference type="InterPro" id="IPR003607">
    <property type="entry name" value="HD/PDEase_dom"/>
</dbReference>
<dbReference type="OrthoDB" id="9804747at2"/>
<dbReference type="PATRIC" id="fig|178606.4.peg.1563"/>
<accession>A0A094WDY5</accession>
<dbReference type="Proteomes" id="UP000029452">
    <property type="component" value="Unassembled WGS sequence"/>
</dbReference>
<evidence type="ECO:0000259" key="1">
    <source>
        <dbReference type="PROSITE" id="PS51832"/>
    </source>
</evidence>
<evidence type="ECO:0000313" key="2">
    <source>
        <dbReference type="EMBL" id="KGA93847.1"/>
    </source>
</evidence>
<feature type="domain" description="HD-GYP" evidence="1">
    <location>
        <begin position="15"/>
        <end position="223"/>
    </location>
</feature>
<reference evidence="2 3" key="1">
    <citation type="submission" date="2014-06" db="EMBL/GenBank/DDBJ databases">
        <title>Draft genome sequence of iron oxidizing acidophile Leptospirillum ferriphilum DSM14647.</title>
        <authorList>
            <person name="Cardenas J.P."/>
            <person name="Lazcano M."/>
            <person name="Ossandon F.J."/>
            <person name="Corbett M."/>
            <person name="Holmes D.S."/>
            <person name="Watkin E."/>
        </authorList>
    </citation>
    <scope>NUCLEOTIDE SEQUENCE [LARGE SCALE GENOMIC DNA]</scope>
    <source>
        <strain evidence="2 3">DSM 14647</strain>
    </source>
</reference>
<protein>
    <recommendedName>
        <fullName evidence="1">HD-GYP domain-containing protein</fullName>
    </recommendedName>
</protein>
<dbReference type="AlphaFoldDB" id="A0A094WDY5"/>
<dbReference type="SUPFAM" id="SSF109604">
    <property type="entry name" value="HD-domain/PDEase-like"/>
    <property type="match status" value="1"/>
</dbReference>
<comment type="caution">
    <text evidence="2">The sequence shown here is derived from an EMBL/GenBank/DDBJ whole genome shotgun (WGS) entry which is preliminary data.</text>
</comment>
<name>A0A094WDY5_9BACT</name>
<organism evidence="2 3">
    <name type="scientific">Leptospirillum ferriphilum</name>
    <dbReference type="NCBI Taxonomy" id="178606"/>
    <lineage>
        <taxon>Bacteria</taxon>
        <taxon>Pseudomonadati</taxon>
        <taxon>Nitrospirota</taxon>
        <taxon>Nitrospiria</taxon>
        <taxon>Nitrospirales</taxon>
        <taxon>Nitrospiraceae</taxon>
        <taxon>Leptospirillum</taxon>
    </lineage>
</organism>
<dbReference type="RefSeq" id="WP_052157862.1">
    <property type="nucleotide sequence ID" value="NZ_JPGK01000005.1"/>
</dbReference>
<dbReference type="Gene3D" id="1.10.3210.10">
    <property type="entry name" value="Hypothetical protein af1432"/>
    <property type="match status" value="1"/>
</dbReference>
<proteinExistence type="predicted"/>